<reference evidence="3 4" key="1">
    <citation type="submission" date="2018-11" db="EMBL/GenBank/DDBJ databases">
        <title>Genomic Encyclopedia of Type Strains, Phase IV (KMG-IV): sequencing the most valuable type-strain genomes for metagenomic binning, comparative biology and taxonomic classification.</title>
        <authorList>
            <person name="Goeker M."/>
        </authorList>
    </citation>
    <scope>NUCLEOTIDE SEQUENCE [LARGE SCALE GENOMIC DNA]</scope>
    <source>
        <strain evidence="3 4">DSM 16974</strain>
    </source>
</reference>
<dbReference type="PROSITE" id="PS51257">
    <property type="entry name" value="PROKAR_LIPOPROTEIN"/>
    <property type="match status" value="1"/>
</dbReference>
<evidence type="ECO:0000313" key="4">
    <source>
        <dbReference type="Proteomes" id="UP000273643"/>
    </source>
</evidence>
<gene>
    <name evidence="3" type="ORF">EDC38_0487</name>
</gene>
<comment type="caution">
    <text evidence="3">The sequence shown here is derived from an EMBL/GenBank/DDBJ whole genome shotgun (WGS) entry which is preliminary data.</text>
</comment>
<evidence type="ECO:0000256" key="1">
    <source>
        <dbReference type="SAM" id="MobiDB-lite"/>
    </source>
</evidence>
<sequence>MKTYATALIAALTLIMVGCGGSSGKDPKPTPDPNQAPTASGASLTTQADTELTGMLSAEDADGDPLTFALVDESVNGSVTIEADGSFSYQPNATFTGNDSFSFRASDGDRDSNVANVEIVIEPLEVSFSTYSRQAFEQMPTDEPLPVNGRVFIQDVAESNAYDDLLTP</sequence>
<dbReference type="Proteomes" id="UP000273643">
    <property type="component" value="Unassembled WGS sequence"/>
</dbReference>
<dbReference type="EMBL" id="RJUK01000001">
    <property type="protein sequence ID" value="ROQ19896.1"/>
    <property type="molecule type" value="Genomic_DNA"/>
</dbReference>
<proteinExistence type="predicted"/>
<protein>
    <submittedName>
        <fullName evidence="3">VCBS repeat-containing protein</fullName>
    </submittedName>
</protein>
<feature type="signal peptide" evidence="2">
    <location>
        <begin position="1"/>
        <end position="24"/>
    </location>
</feature>
<feature type="compositionally biased region" description="Polar residues" evidence="1">
    <location>
        <begin position="33"/>
        <end position="44"/>
    </location>
</feature>
<dbReference type="Gene3D" id="2.60.40.2810">
    <property type="match status" value="1"/>
</dbReference>
<keyword evidence="4" id="KW-1185">Reference proteome</keyword>
<feature type="region of interest" description="Disordered" evidence="1">
    <location>
        <begin position="22"/>
        <end position="44"/>
    </location>
</feature>
<dbReference type="AlphaFoldDB" id="A0A3N1P4Y5"/>
<organism evidence="3 4">
    <name type="scientific">Marinimicrobium koreense</name>
    <dbReference type="NCBI Taxonomy" id="306545"/>
    <lineage>
        <taxon>Bacteria</taxon>
        <taxon>Pseudomonadati</taxon>
        <taxon>Pseudomonadota</taxon>
        <taxon>Gammaproteobacteria</taxon>
        <taxon>Cellvibrionales</taxon>
        <taxon>Cellvibrionaceae</taxon>
        <taxon>Marinimicrobium</taxon>
    </lineage>
</organism>
<evidence type="ECO:0000313" key="3">
    <source>
        <dbReference type="EMBL" id="ROQ19896.1"/>
    </source>
</evidence>
<keyword evidence="2" id="KW-0732">Signal</keyword>
<accession>A0A3N1P4Y5</accession>
<feature type="chain" id="PRO_5018306715" evidence="2">
    <location>
        <begin position="25"/>
        <end position="168"/>
    </location>
</feature>
<dbReference type="OrthoDB" id="5769598at2"/>
<dbReference type="RefSeq" id="WP_123637174.1">
    <property type="nucleotide sequence ID" value="NZ_RJUK01000001.1"/>
</dbReference>
<name>A0A3N1P4Y5_9GAMM</name>
<evidence type="ECO:0000256" key="2">
    <source>
        <dbReference type="SAM" id="SignalP"/>
    </source>
</evidence>
<dbReference type="Pfam" id="PF17963">
    <property type="entry name" value="Big_9"/>
    <property type="match status" value="1"/>
</dbReference>